<protein>
    <submittedName>
        <fullName evidence="2">Flavodoxin</fullName>
    </submittedName>
</protein>
<dbReference type="Proteomes" id="UP000265614">
    <property type="component" value="Unassembled WGS sequence"/>
</dbReference>
<sequence>MHPTPPRAPAGARVLVSVASKHGATAEIGERVAQVLRTGGHDVDLVRPDDVGAVDGYDAVVLGSAVYAGHWLAPARALALRLSAQLVLRPVWLFSSGPVGDPPYPVGEPVDVERVLASTAARDHRVLPGRVERARLSFAERAVLRALRAPEGDFRDWAQVEDWAAGIGRALAPSRVG</sequence>
<feature type="domain" description="Flavodoxin" evidence="1">
    <location>
        <begin position="15"/>
        <end position="154"/>
    </location>
</feature>
<name>A0A3A3ZM55_9ACTN</name>
<dbReference type="InterPro" id="IPR029039">
    <property type="entry name" value="Flavoprotein-like_sf"/>
</dbReference>
<evidence type="ECO:0000313" key="2">
    <source>
        <dbReference type="EMBL" id="RJK97621.1"/>
    </source>
</evidence>
<organism evidence="2 3">
    <name type="scientific">Vallicoccus soli</name>
    <dbReference type="NCBI Taxonomy" id="2339232"/>
    <lineage>
        <taxon>Bacteria</taxon>
        <taxon>Bacillati</taxon>
        <taxon>Actinomycetota</taxon>
        <taxon>Actinomycetes</taxon>
        <taxon>Motilibacterales</taxon>
        <taxon>Vallicoccaceae</taxon>
        <taxon>Vallicoccus</taxon>
    </lineage>
</organism>
<evidence type="ECO:0000259" key="1">
    <source>
        <dbReference type="Pfam" id="PF12724"/>
    </source>
</evidence>
<keyword evidence="3" id="KW-1185">Reference proteome</keyword>
<dbReference type="EMBL" id="QZEZ01000001">
    <property type="protein sequence ID" value="RJK97621.1"/>
    <property type="molecule type" value="Genomic_DNA"/>
</dbReference>
<dbReference type="Gene3D" id="3.40.50.360">
    <property type="match status" value="1"/>
</dbReference>
<dbReference type="InterPro" id="IPR026816">
    <property type="entry name" value="Flavodoxin_dom"/>
</dbReference>
<comment type="caution">
    <text evidence="2">The sequence shown here is derived from an EMBL/GenBank/DDBJ whole genome shotgun (WGS) entry which is preliminary data.</text>
</comment>
<dbReference type="RefSeq" id="WP_119948543.1">
    <property type="nucleotide sequence ID" value="NZ_QZEZ01000001.1"/>
</dbReference>
<evidence type="ECO:0000313" key="3">
    <source>
        <dbReference type="Proteomes" id="UP000265614"/>
    </source>
</evidence>
<gene>
    <name evidence="2" type="ORF">D5H78_00910</name>
</gene>
<dbReference type="SUPFAM" id="SSF52218">
    <property type="entry name" value="Flavoproteins"/>
    <property type="match status" value="1"/>
</dbReference>
<dbReference type="AlphaFoldDB" id="A0A3A3ZM55"/>
<dbReference type="Pfam" id="PF12724">
    <property type="entry name" value="Flavodoxin_5"/>
    <property type="match status" value="1"/>
</dbReference>
<dbReference type="OrthoDB" id="129384at2"/>
<proteinExistence type="predicted"/>
<accession>A0A3A3ZM55</accession>
<reference evidence="2 3" key="1">
    <citation type="submission" date="2018-09" db="EMBL/GenBank/DDBJ databases">
        <title>YIM 75000 draft genome.</title>
        <authorList>
            <person name="Tang S."/>
            <person name="Feng Y."/>
        </authorList>
    </citation>
    <scope>NUCLEOTIDE SEQUENCE [LARGE SCALE GENOMIC DNA]</scope>
    <source>
        <strain evidence="2 3">YIM 75000</strain>
    </source>
</reference>